<evidence type="ECO:0000256" key="1">
    <source>
        <dbReference type="SAM" id="MobiDB-lite"/>
    </source>
</evidence>
<accession>A0ABT3B4N3</accession>
<keyword evidence="3" id="KW-1185">Reference proteome</keyword>
<dbReference type="EMBL" id="JAOWRF010000322">
    <property type="protein sequence ID" value="MCV3216319.1"/>
    <property type="molecule type" value="Genomic_DNA"/>
</dbReference>
<feature type="region of interest" description="Disordered" evidence="1">
    <location>
        <begin position="1"/>
        <end position="41"/>
    </location>
</feature>
<feature type="compositionally biased region" description="Polar residues" evidence="1">
    <location>
        <begin position="17"/>
        <end position="28"/>
    </location>
</feature>
<organism evidence="2 3">
    <name type="scientific">Plectonema radiosum NIES-515</name>
    <dbReference type="NCBI Taxonomy" id="2986073"/>
    <lineage>
        <taxon>Bacteria</taxon>
        <taxon>Bacillati</taxon>
        <taxon>Cyanobacteriota</taxon>
        <taxon>Cyanophyceae</taxon>
        <taxon>Oscillatoriophycideae</taxon>
        <taxon>Oscillatoriales</taxon>
        <taxon>Microcoleaceae</taxon>
        <taxon>Plectonema</taxon>
    </lineage>
</organism>
<reference evidence="2 3" key="1">
    <citation type="submission" date="2022-10" db="EMBL/GenBank/DDBJ databases">
        <title>Identification of biosynthetic pathway for the production of the potent trypsin inhibitor radiosumin.</title>
        <authorList>
            <person name="Fewer D.P."/>
            <person name="Delbaje E."/>
            <person name="Ouyang X."/>
            <person name="Agostino P.D."/>
            <person name="Wahlsten M."/>
            <person name="Jokela J."/>
            <person name="Permi P."/>
            <person name="Haapaniemi E."/>
            <person name="Koistinen H."/>
        </authorList>
    </citation>
    <scope>NUCLEOTIDE SEQUENCE [LARGE SCALE GENOMIC DNA]</scope>
    <source>
        <strain evidence="2 3">NIES-515</strain>
    </source>
</reference>
<proteinExistence type="predicted"/>
<comment type="caution">
    <text evidence="2">The sequence shown here is derived from an EMBL/GenBank/DDBJ whole genome shotgun (WGS) entry which is preliminary data.</text>
</comment>
<dbReference type="RefSeq" id="WP_263747968.1">
    <property type="nucleotide sequence ID" value="NZ_JAOWRF010000322.1"/>
</dbReference>
<protein>
    <submittedName>
        <fullName evidence="2">Uncharacterized protein</fullName>
    </submittedName>
</protein>
<name>A0ABT3B4N3_9CYAN</name>
<gene>
    <name evidence="2" type="ORF">OGM63_22860</name>
</gene>
<dbReference type="Proteomes" id="UP001526143">
    <property type="component" value="Unassembled WGS sequence"/>
</dbReference>
<evidence type="ECO:0000313" key="2">
    <source>
        <dbReference type="EMBL" id="MCV3216319.1"/>
    </source>
</evidence>
<sequence>MTSLKPPNNGKPIKTENGATRSQVNNQIDVKPQPKKLDETL</sequence>
<evidence type="ECO:0000313" key="3">
    <source>
        <dbReference type="Proteomes" id="UP001526143"/>
    </source>
</evidence>